<organism evidence="1 2">
    <name type="scientific">Colletotrichum kahawae</name>
    <name type="common">Coffee berry disease fungus</name>
    <dbReference type="NCBI Taxonomy" id="34407"/>
    <lineage>
        <taxon>Eukaryota</taxon>
        <taxon>Fungi</taxon>
        <taxon>Dikarya</taxon>
        <taxon>Ascomycota</taxon>
        <taxon>Pezizomycotina</taxon>
        <taxon>Sordariomycetes</taxon>
        <taxon>Hypocreomycetidae</taxon>
        <taxon>Glomerellales</taxon>
        <taxon>Glomerellaceae</taxon>
        <taxon>Colletotrichum</taxon>
        <taxon>Colletotrichum gloeosporioides species complex</taxon>
    </lineage>
</organism>
<dbReference type="EMBL" id="VYYT01000048">
    <property type="protein sequence ID" value="KAK2774154.1"/>
    <property type="molecule type" value="Genomic_DNA"/>
</dbReference>
<reference evidence="1" key="1">
    <citation type="submission" date="2023-02" db="EMBL/GenBank/DDBJ databases">
        <title>Colletotrichum kahawae CIFC_Que2 genome sequencing and assembly.</title>
        <authorList>
            <person name="Baroncelli R."/>
        </authorList>
    </citation>
    <scope>NUCLEOTIDE SEQUENCE</scope>
    <source>
        <strain evidence="1">CIFC_Que2</strain>
    </source>
</reference>
<name>A0AAE0DBA5_COLKA</name>
<sequence>MTTATPFKPARSLPSRVYRLLFPAPSAFLLIRKPALASMKSELYRPVGMPADNLLSLDIEPFTAPKGTLPEPNLTSHIVGPGADPIPKAVRAHRHTAPTTKTLARRNTGAKKRLSLLDTAAISVPPVGITGIFAPGTARPLNAAKTPLKQIHEQRFAKLHAAVNLTAHPFDVALELEPRPHIATASQPPAALSTLLPCLPCRTSLKCIASIYYEAQ</sequence>
<protein>
    <submittedName>
        <fullName evidence="1">Uncharacterized protein</fullName>
    </submittedName>
</protein>
<accession>A0AAE0DBA5</accession>
<dbReference type="AlphaFoldDB" id="A0AAE0DBA5"/>
<evidence type="ECO:0000313" key="2">
    <source>
        <dbReference type="Proteomes" id="UP001281614"/>
    </source>
</evidence>
<proteinExistence type="predicted"/>
<comment type="caution">
    <text evidence="1">The sequence shown here is derived from an EMBL/GenBank/DDBJ whole genome shotgun (WGS) entry which is preliminary data.</text>
</comment>
<dbReference type="Proteomes" id="UP001281614">
    <property type="component" value="Unassembled WGS sequence"/>
</dbReference>
<evidence type="ECO:0000313" key="1">
    <source>
        <dbReference type="EMBL" id="KAK2774154.1"/>
    </source>
</evidence>
<keyword evidence="2" id="KW-1185">Reference proteome</keyword>
<gene>
    <name evidence="1" type="ORF">CKAH01_13248</name>
</gene>